<evidence type="ECO:0000256" key="5">
    <source>
        <dbReference type="ARBA" id="ARBA00022448"/>
    </source>
</evidence>
<feature type="transmembrane region" description="Helical" evidence="20">
    <location>
        <begin position="229"/>
        <end position="249"/>
    </location>
</feature>
<evidence type="ECO:0000256" key="8">
    <source>
        <dbReference type="ARBA" id="ARBA00022692"/>
    </source>
</evidence>
<evidence type="ECO:0000256" key="16">
    <source>
        <dbReference type="ARBA" id="ARBA00023136"/>
    </source>
</evidence>
<dbReference type="InterPro" id="IPR027387">
    <property type="entry name" value="Cytb/b6-like_sf"/>
</dbReference>
<protein>
    <recommendedName>
        <fullName evidence="4 20">Cytochrome b</fullName>
    </recommendedName>
</protein>
<keyword evidence="15 20" id="KW-0496">Mitochondrion</keyword>
<organism evidence="23">
    <name type="scientific">Porichthys myriaster</name>
    <name type="common">specklefin midshipman</name>
    <dbReference type="NCBI Taxonomy" id="262771"/>
    <lineage>
        <taxon>Eukaryota</taxon>
        <taxon>Metazoa</taxon>
        <taxon>Chordata</taxon>
        <taxon>Craniata</taxon>
        <taxon>Vertebrata</taxon>
        <taxon>Euteleostomi</taxon>
        <taxon>Actinopterygii</taxon>
        <taxon>Neopterygii</taxon>
        <taxon>Teleostei</taxon>
        <taxon>Neoteleostei</taxon>
        <taxon>Acanthomorphata</taxon>
        <taxon>Batrachoidaria</taxon>
        <taxon>Batrachoididae</taxon>
        <taxon>Porichthys</taxon>
    </lineage>
</organism>
<dbReference type="Gene3D" id="1.20.810.10">
    <property type="entry name" value="Cytochrome Bc1 Complex, Chain C"/>
    <property type="match status" value="1"/>
</dbReference>
<keyword evidence="13 19" id="KW-0408">Iron</keyword>
<dbReference type="GO" id="GO:0045275">
    <property type="term" value="C:respiratory chain complex III"/>
    <property type="evidence" value="ECO:0007669"/>
    <property type="project" value="InterPro"/>
</dbReference>
<feature type="domain" description="Cytochrome b/b6 C-terminal region profile" evidence="22">
    <location>
        <begin position="210"/>
        <end position="380"/>
    </location>
</feature>
<dbReference type="GO" id="GO:0016491">
    <property type="term" value="F:oxidoreductase activity"/>
    <property type="evidence" value="ECO:0007669"/>
    <property type="project" value="UniProtKB-UniRule"/>
</dbReference>
<dbReference type="InterPro" id="IPR048259">
    <property type="entry name" value="Cytochrome_b_N_euk/bac"/>
</dbReference>
<feature type="transmembrane region" description="Helical" evidence="20">
    <location>
        <begin position="323"/>
        <end position="341"/>
    </location>
</feature>
<evidence type="ECO:0000256" key="9">
    <source>
        <dbReference type="ARBA" id="ARBA00022723"/>
    </source>
</evidence>
<dbReference type="InterPro" id="IPR048260">
    <property type="entry name" value="Cytochrome_b_C_euk/bac"/>
</dbReference>
<comment type="similarity">
    <text evidence="17 20">Belongs to the cytochrome b family.</text>
</comment>
<evidence type="ECO:0000256" key="1">
    <source>
        <dbReference type="ARBA" id="ARBA00002566"/>
    </source>
</evidence>
<keyword evidence="10" id="KW-0999">Mitochondrion inner membrane</keyword>
<feature type="binding site" description="axial binding residue" evidence="19">
    <location>
        <position position="83"/>
    </location>
    <ligand>
        <name>heme b</name>
        <dbReference type="ChEBI" id="CHEBI:60344"/>
        <label>b562</label>
    </ligand>
    <ligandPart>
        <name>Fe</name>
        <dbReference type="ChEBI" id="CHEBI:18248"/>
    </ligandPart>
</feature>
<evidence type="ECO:0000256" key="17">
    <source>
        <dbReference type="ARBA" id="ARBA00061233"/>
    </source>
</evidence>
<evidence type="ECO:0000256" key="10">
    <source>
        <dbReference type="ARBA" id="ARBA00022792"/>
    </source>
</evidence>
<keyword evidence="14" id="KW-0830">Ubiquinone</keyword>
<feature type="transmembrane region" description="Helical" evidence="20">
    <location>
        <begin position="77"/>
        <end position="99"/>
    </location>
</feature>
<dbReference type="InterPro" id="IPR005798">
    <property type="entry name" value="Cyt_b/b6_C"/>
</dbReference>
<feature type="binding site" description="axial binding residue" evidence="19">
    <location>
        <position position="97"/>
    </location>
    <ligand>
        <name>heme b</name>
        <dbReference type="ChEBI" id="CHEBI:60344"/>
        <label>b566</label>
    </ligand>
    <ligandPart>
        <name>Fe</name>
        <dbReference type="ChEBI" id="CHEBI:18248"/>
    </ligandPart>
</feature>
<accession>Q5GM80</accession>
<feature type="binding site" description="axial binding residue" evidence="19">
    <location>
        <position position="182"/>
    </location>
    <ligand>
        <name>heme b</name>
        <dbReference type="ChEBI" id="CHEBI:60344"/>
        <label>b562</label>
    </ligand>
    <ligandPart>
        <name>Fe</name>
        <dbReference type="ChEBI" id="CHEBI:18248"/>
    </ligandPart>
</feature>
<dbReference type="GO" id="GO:0008121">
    <property type="term" value="F:quinol-cytochrome-c reductase activity"/>
    <property type="evidence" value="ECO:0007669"/>
    <property type="project" value="InterPro"/>
</dbReference>
<evidence type="ECO:0000256" key="12">
    <source>
        <dbReference type="ARBA" id="ARBA00022989"/>
    </source>
</evidence>
<dbReference type="EMBL" id="AP006739">
    <property type="protein sequence ID" value="BAD89266.1"/>
    <property type="molecule type" value="Genomic_DNA"/>
</dbReference>
<dbReference type="PIRSF" id="PIRSF038885">
    <property type="entry name" value="COB"/>
    <property type="match status" value="1"/>
</dbReference>
<evidence type="ECO:0000256" key="20">
    <source>
        <dbReference type="RuleBase" id="RU362117"/>
    </source>
</evidence>
<keyword evidence="11 20" id="KW-0249">Electron transport</keyword>
<evidence type="ECO:0000259" key="21">
    <source>
        <dbReference type="PROSITE" id="PS51002"/>
    </source>
</evidence>
<feature type="binding site" evidence="18">
    <location>
        <position position="201"/>
    </location>
    <ligand>
        <name>a ubiquinone</name>
        <dbReference type="ChEBI" id="CHEBI:16389"/>
    </ligand>
</feature>
<feature type="transmembrane region" description="Helical" evidence="20">
    <location>
        <begin position="291"/>
        <end position="311"/>
    </location>
</feature>
<evidence type="ECO:0000256" key="3">
    <source>
        <dbReference type="ARBA" id="ARBA00011660"/>
    </source>
</evidence>
<dbReference type="CDD" id="cd00284">
    <property type="entry name" value="Cytochrome_b_N"/>
    <property type="match status" value="1"/>
</dbReference>
<dbReference type="Pfam" id="PF00032">
    <property type="entry name" value="Cytochrom_B_C"/>
    <property type="match status" value="1"/>
</dbReference>
<dbReference type="GO" id="GO:0046872">
    <property type="term" value="F:metal ion binding"/>
    <property type="evidence" value="ECO:0007669"/>
    <property type="project" value="UniProtKB-UniRule"/>
</dbReference>
<dbReference type="SUPFAM" id="SSF81342">
    <property type="entry name" value="Transmembrane di-heme cytochromes"/>
    <property type="match status" value="1"/>
</dbReference>
<dbReference type="Pfam" id="PF00033">
    <property type="entry name" value="Cytochrome_B"/>
    <property type="match status" value="1"/>
</dbReference>
<dbReference type="AlphaFoldDB" id="Q5GM80"/>
<dbReference type="CDD" id="cd00290">
    <property type="entry name" value="cytochrome_b_C"/>
    <property type="match status" value="1"/>
</dbReference>
<comment type="cofactor">
    <cofactor evidence="19">
        <name>heme</name>
        <dbReference type="ChEBI" id="CHEBI:30413"/>
    </cofactor>
    <text evidence="19">Binds 2 heme groups non-covalently.</text>
</comment>
<dbReference type="PANTHER" id="PTHR19271">
    <property type="entry name" value="CYTOCHROME B"/>
    <property type="match status" value="1"/>
</dbReference>
<evidence type="ECO:0000259" key="22">
    <source>
        <dbReference type="PROSITE" id="PS51003"/>
    </source>
</evidence>
<dbReference type="GO" id="GO:0005743">
    <property type="term" value="C:mitochondrial inner membrane"/>
    <property type="evidence" value="ECO:0007669"/>
    <property type="project" value="UniProtKB-SubCell"/>
</dbReference>
<feature type="transmembrane region" description="Helical" evidence="20">
    <location>
        <begin position="138"/>
        <end position="157"/>
    </location>
</feature>
<keyword evidence="12 20" id="KW-1133">Transmembrane helix</keyword>
<name>Q5GM80_9TELE</name>
<keyword evidence="6 19" id="KW-0349">Heme</keyword>
<comment type="function">
    <text evidence="1 20">Component of the ubiquinol-cytochrome c reductase complex (complex III or cytochrome b-c1 complex) that is part of the mitochondrial respiratory chain. The b-c1 complex mediates electron transfer from ubiquinol to cytochrome c. Contributes to the generation of a proton gradient across the mitochondrial membrane that is then used for ATP synthesis.</text>
</comment>
<keyword evidence="9 19" id="KW-0479">Metal-binding</keyword>
<evidence type="ECO:0000256" key="4">
    <source>
        <dbReference type="ARBA" id="ARBA00013531"/>
    </source>
</evidence>
<feature type="transmembrane region" description="Helical" evidence="20">
    <location>
        <begin position="111"/>
        <end position="132"/>
    </location>
</feature>
<evidence type="ECO:0000256" key="18">
    <source>
        <dbReference type="PIRSR" id="PIRSR038885-1"/>
    </source>
</evidence>
<evidence type="ECO:0000256" key="19">
    <source>
        <dbReference type="PIRSR" id="PIRSR038885-2"/>
    </source>
</evidence>
<dbReference type="InterPro" id="IPR036150">
    <property type="entry name" value="Cyt_b/b6_C_sf"/>
</dbReference>
<dbReference type="InterPro" id="IPR005797">
    <property type="entry name" value="Cyt_b/b6_N"/>
</dbReference>
<keyword evidence="5 20" id="KW-0813">Transport</keyword>
<feature type="transmembrane region" description="Helical" evidence="20">
    <location>
        <begin position="178"/>
        <end position="199"/>
    </location>
</feature>
<evidence type="ECO:0000256" key="15">
    <source>
        <dbReference type="ARBA" id="ARBA00023128"/>
    </source>
</evidence>
<dbReference type="PANTHER" id="PTHR19271:SF16">
    <property type="entry name" value="CYTOCHROME B"/>
    <property type="match status" value="1"/>
</dbReference>
<gene>
    <name evidence="23" type="primary">cyt b</name>
</gene>
<comment type="subunit">
    <text evidence="3">The cytochrome bc1 complex contains 3 respiratory subunits (MT-CYB, CYC1 and UQCRFS1), 2 core proteins (UQCRC1 and UQCRC2) and probably 6 low-molecular weight proteins.</text>
</comment>
<evidence type="ECO:0000256" key="13">
    <source>
        <dbReference type="ARBA" id="ARBA00023004"/>
    </source>
</evidence>
<comment type="cofactor">
    <cofactor evidence="20">
        <name>heme b</name>
        <dbReference type="ChEBI" id="CHEBI:60344"/>
    </cofactor>
    <text evidence="20">Binds 2 heme groups non-covalently.</text>
</comment>
<evidence type="ECO:0000256" key="14">
    <source>
        <dbReference type="ARBA" id="ARBA00023075"/>
    </source>
</evidence>
<dbReference type="PROSITE" id="PS51003">
    <property type="entry name" value="CYTB_CTER"/>
    <property type="match status" value="1"/>
</dbReference>
<proteinExistence type="inferred from homology"/>
<sequence>MLLFRKRNPLLDMATKSLMDLPSPINLSIWWNTGSLLGLCLVTQMVTGVFIAMHYIPDATLAFSSVAHLTRDVNYGWLLRNLHANGASIFFICMYIHIARGLYYASYMSKNLWNVGVTIFLVTMLTAFMGYVLPWGQMSFWAATVITNLLSAVPYLGQPLVEWLWGGFSVDAPTLTRFFSLHFIFPFIILALVLVHLLFLHEKGSSNPLGLTPNMDKIPFHPYYTVKDVLGFLLLLFFLIFMALFYPNIFTDPENFTPANPMVTPTHIKPEWYFLFAYAILRAFPDKLGGVIALVMSILILYLAPALHMSNRAPMTFRPASQLLFWLFMANFVILTWLGGLPVEEPYITMGRISTAAYFSMVLLIMPLAATMENHLLKKFSSPTPAQECPKN</sequence>
<dbReference type="FunFam" id="1.20.810.10:FF:000002">
    <property type="entry name" value="Cytochrome b"/>
    <property type="match status" value="1"/>
</dbReference>
<keyword evidence="16 20" id="KW-0472">Membrane</keyword>
<feature type="transmembrane region" description="Helical" evidence="20">
    <location>
        <begin position="353"/>
        <end position="372"/>
    </location>
</feature>
<dbReference type="PROSITE" id="PS51002">
    <property type="entry name" value="CYTB_NTER"/>
    <property type="match status" value="1"/>
</dbReference>
<keyword evidence="8 20" id="KW-0812">Transmembrane</keyword>
<evidence type="ECO:0000256" key="11">
    <source>
        <dbReference type="ARBA" id="ARBA00022982"/>
    </source>
</evidence>
<evidence type="ECO:0000313" key="23">
    <source>
        <dbReference type="EMBL" id="BAD89266.1"/>
    </source>
</evidence>
<geneLocation type="mitochondrion" evidence="23"/>
<feature type="transmembrane region" description="Helical" evidence="20">
    <location>
        <begin position="36"/>
        <end position="57"/>
    </location>
</feature>
<evidence type="ECO:0000256" key="6">
    <source>
        <dbReference type="ARBA" id="ARBA00022617"/>
    </source>
</evidence>
<comment type="subcellular location">
    <subcellularLocation>
        <location evidence="2">Mitochondrion inner membrane</location>
        <topology evidence="2">Multi-pass membrane protein</topology>
    </subcellularLocation>
</comment>
<feature type="domain" description="Cytochrome b/b6 N-terminal region profile" evidence="21">
    <location>
        <begin position="1"/>
        <end position="209"/>
    </location>
</feature>
<evidence type="ECO:0000256" key="2">
    <source>
        <dbReference type="ARBA" id="ARBA00004448"/>
    </source>
</evidence>
<dbReference type="InterPro" id="IPR016174">
    <property type="entry name" value="Di-haem_cyt_TM"/>
</dbReference>
<dbReference type="SUPFAM" id="SSF81648">
    <property type="entry name" value="a domain/subunit of cytochrome bc1 complex (Ubiquinol-cytochrome c reductase)"/>
    <property type="match status" value="1"/>
</dbReference>
<dbReference type="InterPro" id="IPR030689">
    <property type="entry name" value="Cytochrome_b"/>
</dbReference>
<reference evidence="23" key="1">
    <citation type="journal article" date="2005" name="Biol. J. Linn. Soc. Lond.">
        <title>The phylogenetic position of toadfishes (order Batrachoidiformes) in the higher ray-finned fish as inferred from partitioned Bayesian analysis of 102 whole mitochondrial genome sequences.</title>
        <authorList>
            <person name="Miya M."/>
            <person name="Satoh T.P."/>
            <person name="Nishida M."/>
        </authorList>
    </citation>
    <scope>NUCLEOTIDE SEQUENCE</scope>
</reference>
<dbReference type="GO" id="GO:0006122">
    <property type="term" value="P:mitochondrial electron transport, ubiquinol to cytochrome c"/>
    <property type="evidence" value="ECO:0007669"/>
    <property type="project" value="TreeGrafter"/>
</dbReference>
<feature type="binding site" description="axial binding residue" evidence="19">
    <location>
        <position position="196"/>
    </location>
    <ligand>
        <name>heme b</name>
        <dbReference type="ChEBI" id="CHEBI:60344"/>
        <label>b566</label>
    </ligand>
    <ligandPart>
        <name>Fe</name>
        <dbReference type="ChEBI" id="CHEBI:18248"/>
    </ligandPart>
</feature>
<evidence type="ECO:0000256" key="7">
    <source>
        <dbReference type="ARBA" id="ARBA00022660"/>
    </source>
</evidence>
<keyword evidence="7 20" id="KW-0679">Respiratory chain</keyword>